<evidence type="ECO:0000313" key="2">
    <source>
        <dbReference type="EMBL" id="PRB86358.1"/>
    </source>
</evidence>
<dbReference type="Pfam" id="PF12099">
    <property type="entry name" value="DUF3575"/>
    <property type="match status" value="1"/>
</dbReference>
<name>A0A2S9D0R6_CHRCI</name>
<accession>A0A2S9D0R6</accession>
<dbReference type="EMBL" id="PCPH01000001">
    <property type="protein sequence ID" value="PRB92111.1"/>
    <property type="molecule type" value="Genomic_DNA"/>
</dbReference>
<comment type="caution">
    <text evidence="2">The sequence shown here is derived from an EMBL/GenBank/DDBJ whole genome shotgun (WGS) entry which is preliminary data.</text>
</comment>
<dbReference type="Proteomes" id="UP000238325">
    <property type="component" value="Unassembled WGS sequence"/>
</dbReference>
<organism evidence="2 5">
    <name type="scientific">Chryseobacterium culicis</name>
    <dbReference type="NCBI Taxonomy" id="680127"/>
    <lineage>
        <taxon>Bacteria</taxon>
        <taxon>Pseudomonadati</taxon>
        <taxon>Bacteroidota</taxon>
        <taxon>Flavobacteriia</taxon>
        <taxon>Flavobacteriales</taxon>
        <taxon>Weeksellaceae</taxon>
        <taxon>Chryseobacterium group</taxon>
        <taxon>Chryseobacterium</taxon>
    </lineage>
</organism>
<feature type="chain" id="PRO_5015739697" description="DUF3575 domain-containing protein" evidence="1">
    <location>
        <begin position="22"/>
        <end position="210"/>
    </location>
</feature>
<dbReference type="Proteomes" id="UP000238534">
    <property type="component" value="Unassembled WGS sequence"/>
</dbReference>
<keyword evidence="4" id="KW-1185">Reference proteome</keyword>
<keyword evidence="1" id="KW-0732">Signal</keyword>
<evidence type="ECO:0000313" key="3">
    <source>
        <dbReference type="EMBL" id="PRB92111.1"/>
    </source>
</evidence>
<sequence>MKYKLLAAGILAFLSTSTLSAQEQEQGGQDKSLYIKGNALFAPLGILNLGIEKQISPKYTLQGDVFISPWKSFGGHKLQFYSVSAEGRYYFTEAFKHWYVGANVSVAAYNATKWSYWNDSTFENWNGEILTNSNLYQKGFSVMLGITAGYQFQLSERWNLDIYGTVGTSQGFYKGYDKSTGKRYDSAENFNKSGEIIPYRGGVMISYKLK</sequence>
<reference evidence="4 5" key="1">
    <citation type="submission" date="2017-09" db="EMBL/GenBank/DDBJ databases">
        <title>Genomic, metabolic, and phenotypic characteristics of bacterial isolates from the natural microbiome of the model nematode Caenorhabditis elegans.</title>
        <authorList>
            <person name="Zimmermann J."/>
            <person name="Obeng N."/>
            <person name="Yang W."/>
            <person name="Obeng O."/>
            <person name="Kissoyan K."/>
            <person name="Pees B."/>
            <person name="Dirksen P."/>
            <person name="Hoppner M."/>
            <person name="Franke A."/>
            <person name="Rosenstiel P."/>
            <person name="Leippe M."/>
            <person name="Dierking K."/>
            <person name="Kaleta C."/>
            <person name="Schulenburg H."/>
        </authorList>
    </citation>
    <scope>NUCLEOTIDE SEQUENCE [LARGE SCALE GENOMIC DNA]</scope>
    <source>
        <strain evidence="2 5">MYb25</strain>
        <strain evidence="3 4">MYb44</strain>
    </source>
</reference>
<proteinExistence type="predicted"/>
<dbReference type="InterPro" id="IPR021958">
    <property type="entry name" value="DUF3575"/>
</dbReference>
<evidence type="ECO:0008006" key="6">
    <source>
        <dbReference type="Google" id="ProtNLM"/>
    </source>
</evidence>
<dbReference type="OrthoDB" id="1001751at2"/>
<evidence type="ECO:0000313" key="5">
    <source>
        <dbReference type="Proteomes" id="UP000238534"/>
    </source>
</evidence>
<dbReference type="RefSeq" id="WP_105681074.1">
    <property type="nucleotide sequence ID" value="NZ_JBBGZD010000001.1"/>
</dbReference>
<evidence type="ECO:0000256" key="1">
    <source>
        <dbReference type="SAM" id="SignalP"/>
    </source>
</evidence>
<dbReference type="AlphaFoldDB" id="A0A2S9D0R6"/>
<gene>
    <name evidence="2" type="ORF">CQ022_08945</name>
    <name evidence="3" type="ORF">CQ033_02615</name>
</gene>
<evidence type="ECO:0000313" key="4">
    <source>
        <dbReference type="Proteomes" id="UP000238325"/>
    </source>
</evidence>
<dbReference type="EMBL" id="PCPP01000001">
    <property type="protein sequence ID" value="PRB86358.1"/>
    <property type="molecule type" value="Genomic_DNA"/>
</dbReference>
<protein>
    <recommendedName>
        <fullName evidence="6">DUF3575 domain-containing protein</fullName>
    </recommendedName>
</protein>
<feature type="signal peptide" evidence="1">
    <location>
        <begin position="1"/>
        <end position="21"/>
    </location>
</feature>